<keyword evidence="4" id="KW-1185">Reference proteome</keyword>
<evidence type="ECO:0000313" key="3">
    <source>
        <dbReference type="EMBL" id="KIX14260.1"/>
    </source>
</evidence>
<dbReference type="EMBL" id="AZAC01000011">
    <property type="protein sequence ID" value="KIX14260.1"/>
    <property type="molecule type" value="Genomic_DNA"/>
</dbReference>
<dbReference type="NCBIfam" id="TIGR02123">
    <property type="entry name" value="TRAP_fused"/>
    <property type="match status" value="1"/>
</dbReference>
<evidence type="ECO:0000259" key="2">
    <source>
        <dbReference type="Pfam" id="PF06808"/>
    </source>
</evidence>
<feature type="transmembrane region" description="Helical" evidence="1">
    <location>
        <begin position="469"/>
        <end position="493"/>
    </location>
</feature>
<feature type="transmembrane region" description="Helical" evidence="1">
    <location>
        <begin position="276"/>
        <end position="300"/>
    </location>
</feature>
<keyword evidence="1" id="KW-0472">Membrane</keyword>
<feature type="transmembrane region" description="Helical" evidence="1">
    <location>
        <begin position="321"/>
        <end position="341"/>
    </location>
</feature>
<feature type="transmembrane region" description="Helical" evidence="1">
    <location>
        <begin position="21"/>
        <end position="39"/>
    </location>
</feature>
<feature type="transmembrane region" description="Helical" evidence="1">
    <location>
        <begin position="108"/>
        <end position="125"/>
    </location>
</feature>
<keyword evidence="1" id="KW-1133">Transmembrane helix</keyword>
<feature type="transmembrane region" description="Helical" evidence="1">
    <location>
        <begin position="568"/>
        <end position="601"/>
    </location>
</feature>
<sequence length="617" mass="65379">MAVGLSCFHLYTAAFGVLSPLYQRAVHLIGLLLICFFLYRLYPGQGKQNPGIFDWPLVLATLGLGAFLFQAFAPEAVLDRGIMGPTETEFWVGLGLILLILEGTRRTVGMPIVLVGVTFLAYAMLGPYMPDFLAHKGYGPERLVSYLVWTTEGVFGIPVAVSATFVIVFIIFGAFLDKLGAGNFFIQMAMALTGRRRGGPALTSVLASGLMGSISGSSVSNVVTTGTFTIPLMKRTGYKPVFAGAVEAVASTGGQIMPPVMGAGAFVMAELLGVSYANVALAAAIPAILYFTSVGLMVYFEAHRSRISVLKDEEVPDAKAILRQGFHLLIPLAVLVYLLVIKQLSPMLAGVYAILTLIVTASLFILIRERRFPWREILEALEAGVKTAVPVALACATAGLVIGVVSLTGLGVRFTQMVIHLSGGVLWLGGLLTMIACIILGMGLPTTAAYIITAVLGVPALTDMGVQPIAAHMFIFYFAIISFITPPVAISAYAASGVAGTNAMKTGFQSFKLGLAGFIVPFLFLYSPSILLQGSVVTIIVDTITAILGVTALSGALIGWFFRDLSIWLRLVFLASAVALIVPNPWVGLLGVLPMAAVCLLSLNNRKKELAETPVGS</sequence>
<comment type="caution">
    <text evidence="3">The sequence shown here is derived from an EMBL/GenBank/DDBJ whole genome shotgun (WGS) entry which is preliminary data.</text>
</comment>
<dbReference type="InterPro" id="IPR011853">
    <property type="entry name" value="TRAP_DctM-Dct_fused"/>
</dbReference>
<feature type="transmembrane region" description="Helical" evidence="1">
    <location>
        <begin position="82"/>
        <end position="101"/>
    </location>
</feature>
<feature type="transmembrane region" description="Helical" evidence="1">
    <location>
        <begin position="155"/>
        <end position="176"/>
    </location>
</feature>
<gene>
    <name evidence="3" type="ORF">X474_09900</name>
</gene>
<name>A0A0D2JXE4_9BACT</name>
<feature type="transmembrane region" description="Helical" evidence="1">
    <location>
        <begin position="513"/>
        <end position="532"/>
    </location>
</feature>
<organism evidence="3 4">
    <name type="scientific">Dethiosulfatarculus sandiegensis</name>
    <dbReference type="NCBI Taxonomy" id="1429043"/>
    <lineage>
        <taxon>Bacteria</taxon>
        <taxon>Pseudomonadati</taxon>
        <taxon>Thermodesulfobacteriota</taxon>
        <taxon>Desulfarculia</taxon>
        <taxon>Desulfarculales</taxon>
        <taxon>Desulfarculaceae</taxon>
        <taxon>Dethiosulfatarculus</taxon>
    </lineage>
</organism>
<evidence type="ECO:0000313" key="4">
    <source>
        <dbReference type="Proteomes" id="UP000032233"/>
    </source>
</evidence>
<feature type="transmembrane region" description="Helical" evidence="1">
    <location>
        <begin position="388"/>
        <end position="412"/>
    </location>
</feature>
<keyword evidence="1" id="KW-0812">Transmembrane</keyword>
<dbReference type="Proteomes" id="UP000032233">
    <property type="component" value="Unassembled WGS sequence"/>
</dbReference>
<feature type="transmembrane region" description="Helical" evidence="1">
    <location>
        <begin position="424"/>
        <end position="457"/>
    </location>
</feature>
<feature type="domain" description="TRAP C4-dicarboxylate transport system permease DctM subunit" evidence="2">
    <location>
        <begin position="97"/>
        <end position="538"/>
    </location>
</feature>
<evidence type="ECO:0000256" key="1">
    <source>
        <dbReference type="SAM" id="Phobius"/>
    </source>
</evidence>
<dbReference type="AlphaFoldDB" id="A0A0D2JXE4"/>
<dbReference type="PANTHER" id="PTHR43849">
    <property type="entry name" value="BLL3936 PROTEIN"/>
    <property type="match status" value="1"/>
</dbReference>
<dbReference type="InParanoid" id="A0A0D2JXE4"/>
<feature type="transmembrane region" description="Helical" evidence="1">
    <location>
        <begin position="347"/>
        <end position="367"/>
    </location>
</feature>
<accession>A0A0D2JXE4</accession>
<reference evidence="3 4" key="1">
    <citation type="submission" date="2013-11" db="EMBL/GenBank/DDBJ databases">
        <title>Metagenomic analysis of a methanogenic consortium involved in long chain n-alkane degradation.</title>
        <authorList>
            <person name="Davidova I.A."/>
            <person name="Callaghan A.V."/>
            <person name="Wawrik B."/>
            <person name="Pruitt S."/>
            <person name="Marks C."/>
            <person name="Duncan K.E."/>
            <person name="Suflita J.M."/>
        </authorList>
    </citation>
    <scope>NUCLEOTIDE SEQUENCE [LARGE SCALE GENOMIC DNA]</scope>
    <source>
        <strain evidence="3 4">SPR</strain>
    </source>
</reference>
<feature type="transmembrane region" description="Helical" evidence="1">
    <location>
        <begin position="539"/>
        <end position="562"/>
    </location>
</feature>
<dbReference type="PANTHER" id="PTHR43849:SF2">
    <property type="entry name" value="BLL3936 PROTEIN"/>
    <property type="match status" value="1"/>
</dbReference>
<dbReference type="PATRIC" id="fig|1429043.3.peg.2097"/>
<proteinExistence type="predicted"/>
<dbReference type="STRING" id="1429043.X474_09900"/>
<feature type="transmembrane region" description="Helical" evidence="1">
    <location>
        <begin position="51"/>
        <end position="70"/>
    </location>
</feature>
<dbReference type="InterPro" id="IPR010656">
    <property type="entry name" value="DctM"/>
</dbReference>
<dbReference type="Pfam" id="PF06808">
    <property type="entry name" value="DctM"/>
    <property type="match status" value="1"/>
</dbReference>
<protein>
    <submittedName>
        <fullName evidence="3">C4-dicarboxylate ABC transporter</fullName>
    </submittedName>
</protein>